<keyword evidence="4" id="KW-0833">Ubl conjugation pathway</keyword>
<dbReference type="GO" id="GO:0005829">
    <property type="term" value="C:cytosol"/>
    <property type="evidence" value="ECO:0007669"/>
    <property type="project" value="TreeGrafter"/>
</dbReference>
<evidence type="ECO:0000256" key="2">
    <source>
        <dbReference type="ARBA" id="ARBA00021099"/>
    </source>
</evidence>
<dbReference type="OrthoDB" id="4089664at2759"/>
<organism evidence="8 9">
    <name type="scientific">Hericium alpestre</name>
    <dbReference type="NCBI Taxonomy" id="135208"/>
    <lineage>
        <taxon>Eukaryota</taxon>
        <taxon>Fungi</taxon>
        <taxon>Dikarya</taxon>
        <taxon>Basidiomycota</taxon>
        <taxon>Agaricomycotina</taxon>
        <taxon>Agaricomycetes</taxon>
        <taxon>Russulales</taxon>
        <taxon>Hericiaceae</taxon>
        <taxon>Hericium</taxon>
    </lineage>
</organism>
<evidence type="ECO:0000256" key="4">
    <source>
        <dbReference type="ARBA" id="ARBA00022786"/>
    </source>
</evidence>
<evidence type="ECO:0000256" key="6">
    <source>
        <dbReference type="ARBA" id="ARBA00023006"/>
    </source>
</evidence>
<evidence type="ECO:0000256" key="1">
    <source>
        <dbReference type="ARBA" id="ARBA00005696"/>
    </source>
</evidence>
<keyword evidence="9" id="KW-1185">Reference proteome</keyword>
<accession>A0A4Z0A1C8</accession>
<dbReference type="GO" id="GO:0015031">
    <property type="term" value="P:protein transport"/>
    <property type="evidence" value="ECO:0007669"/>
    <property type="project" value="UniProtKB-KW"/>
</dbReference>
<reference evidence="8 9" key="1">
    <citation type="submission" date="2019-02" db="EMBL/GenBank/DDBJ databases">
        <title>Genome sequencing of the rare red list fungi Hericium alpestre (H. flagellum).</title>
        <authorList>
            <person name="Buettner E."/>
            <person name="Kellner H."/>
        </authorList>
    </citation>
    <scope>NUCLEOTIDE SEQUENCE [LARGE SCALE GENOMIC DNA]</scope>
    <source>
        <strain evidence="8 9">DSM 108284</strain>
    </source>
</reference>
<dbReference type="EMBL" id="SFCI01000277">
    <property type="protein sequence ID" value="TFY80872.1"/>
    <property type="molecule type" value="Genomic_DNA"/>
</dbReference>
<comment type="similarity">
    <text evidence="1">Belongs to the ATG10 family.</text>
</comment>
<sequence>MCRTVLCSRVDLPADDLDDGGEVENQETLDVAAAPTAGSEAVIATQCVAFSATFRVPVFYFAIHDTQGSPLPLAEIVKTPLFHRRLSPADITPFSIGHPGSLFPLLSQGDHPTLGTPSWYIHPCETPSAMAELAAEIIADTEPEIALWTEDEQLIRWMEAWFMLLGNVVDLDNP</sequence>
<dbReference type="InterPro" id="IPR007135">
    <property type="entry name" value="Atg3/Atg10"/>
</dbReference>
<evidence type="ECO:0000256" key="7">
    <source>
        <dbReference type="ARBA" id="ARBA00029833"/>
    </source>
</evidence>
<evidence type="ECO:0000256" key="5">
    <source>
        <dbReference type="ARBA" id="ARBA00022927"/>
    </source>
</evidence>
<dbReference type="AlphaFoldDB" id="A0A4Z0A1C8"/>
<evidence type="ECO:0000313" key="9">
    <source>
        <dbReference type="Proteomes" id="UP000298061"/>
    </source>
</evidence>
<dbReference type="GO" id="GO:0032446">
    <property type="term" value="P:protein modification by small protein conjugation"/>
    <property type="evidence" value="ECO:0007669"/>
    <property type="project" value="TreeGrafter"/>
</dbReference>
<name>A0A4Z0A1C8_9AGAM</name>
<keyword evidence="5" id="KW-0653">Protein transport</keyword>
<protein>
    <recommendedName>
        <fullName evidence="2">Ubiquitin-like-conjugating enzyme ATG10</fullName>
    </recommendedName>
    <alternativeName>
        <fullName evidence="7">Autophagy-related protein 10</fullName>
    </alternativeName>
</protein>
<dbReference type="PANTHER" id="PTHR14957">
    <property type="entry name" value="UBIQUITIN-LIKE-CONJUGATING ENZYME ATG10"/>
    <property type="match status" value="1"/>
</dbReference>
<comment type="caution">
    <text evidence="8">The sequence shown here is derived from an EMBL/GenBank/DDBJ whole genome shotgun (WGS) entry which is preliminary data.</text>
</comment>
<dbReference type="Proteomes" id="UP000298061">
    <property type="component" value="Unassembled WGS sequence"/>
</dbReference>
<gene>
    <name evidence="8" type="ORF">EWM64_g3138</name>
</gene>
<dbReference type="Gene3D" id="3.30.1460.50">
    <property type="match status" value="1"/>
</dbReference>
<evidence type="ECO:0000256" key="3">
    <source>
        <dbReference type="ARBA" id="ARBA00022679"/>
    </source>
</evidence>
<evidence type="ECO:0000313" key="8">
    <source>
        <dbReference type="EMBL" id="TFY80872.1"/>
    </source>
</evidence>
<dbReference type="Pfam" id="PF03987">
    <property type="entry name" value="Autophagy_act_C"/>
    <property type="match status" value="1"/>
</dbReference>
<proteinExistence type="inferred from homology"/>
<keyword evidence="3" id="KW-0808">Transferase</keyword>
<dbReference type="GO" id="GO:0061651">
    <property type="term" value="F:Atg12 conjugating enzyme activity"/>
    <property type="evidence" value="ECO:0007669"/>
    <property type="project" value="TreeGrafter"/>
</dbReference>
<keyword evidence="6" id="KW-0072">Autophagy</keyword>
<dbReference type="STRING" id="135208.A0A4Z0A1C8"/>
<dbReference type="GO" id="GO:0000422">
    <property type="term" value="P:autophagy of mitochondrion"/>
    <property type="evidence" value="ECO:0007669"/>
    <property type="project" value="TreeGrafter"/>
</dbReference>
<keyword evidence="5" id="KW-0813">Transport</keyword>
<dbReference type="GO" id="GO:0000045">
    <property type="term" value="P:autophagosome assembly"/>
    <property type="evidence" value="ECO:0007669"/>
    <property type="project" value="TreeGrafter"/>
</dbReference>
<dbReference type="PANTHER" id="PTHR14957:SF1">
    <property type="entry name" value="UBIQUITIN-LIKE-CONJUGATING ENZYME ATG10"/>
    <property type="match status" value="1"/>
</dbReference>